<evidence type="ECO:0000259" key="8">
    <source>
        <dbReference type="PROSITE" id="PS50835"/>
    </source>
</evidence>
<dbReference type="GO" id="GO:0005911">
    <property type="term" value="C:cell-cell junction"/>
    <property type="evidence" value="ECO:0007669"/>
    <property type="project" value="TreeGrafter"/>
</dbReference>
<dbReference type="CDD" id="cd00096">
    <property type="entry name" value="Ig"/>
    <property type="match status" value="1"/>
</dbReference>
<name>A0A3B5B5S6_9TELE</name>
<feature type="transmembrane region" description="Helical" evidence="6">
    <location>
        <begin position="212"/>
        <end position="235"/>
    </location>
</feature>
<dbReference type="PANTHER" id="PTHR12080:SF59">
    <property type="entry name" value="HEPATIC AND GLIAL CELL ADHESION MOLECULE"/>
    <property type="match status" value="1"/>
</dbReference>
<dbReference type="Gene3D" id="2.60.40.10">
    <property type="entry name" value="Immunoglobulins"/>
    <property type="match status" value="2"/>
</dbReference>
<evidence type="ECO:0000256" key="6">
    <source>
        <dbReference type="SAM" id="Phobius"/>
    </source>
</evidence>
<dbReference type="InterPro" id="IPR013783">
    <property type="entry name" value="Ig-like_fold"/>
</dbReference>
<keyword evidence="6" id="KW-0812">Transmembrane</keyword>
<dbReference type="SUPFAM" id="SSF48726">
    <property type="entry name" value="Immunoglobulin"/>
    <property type="match status" value="2"/>
</dbReference>
<evidence type="ECO:0000313" key="9">
    <source>
        <dbReference type="Ensembl" id="ENSSPAP00000028948.1"/>
    </source>
</evidence>
<dbReference type="PANTHER" id="PTHR12080">
    <property type="entry name" value="SIGNALING LYMPHOCYTIC ACTIVATION MOLECULE"/>
    <property type="match status" value="1"/>
</dbReference>
<evidence type="ECO:0000256" key="1">
    <source>
        <dbReference type="ARBA" id="ARBA00004370"/>
    </source>
</evidence>
<dbReference type="InterPro" id="IPR036179">
    <property type="entry name" value="Ig-like_dom_sf"/>
</dbReference>
<keyword evidence="4" id="KW-0325">Glycoprotein</keyword>
<feature type="domain" description="Ig-like" evidence="8">
    <location>
        <begin position="128"/>
        <end position="198"/>
    </location>
</feature>
<dbReference type="GO" id="GO:0016020">
    <property type="term" value="C:membrane"/>
    <property type="evidence" value="ECO:0007669"/>
    <property type="project" value="UniProtKB-SubCell"/>
</dbReference>
<keyword evidence="2 7" id="KW-0732">Signal</keyword>
<dbReference type="InterPro" id="IPR007110">
    <property type="entry name" value="Ig-like_dom"/>
</dbReference>
<evidence type="ECO:0000256" key="4">
    <source>
        <dbReference type="ARBA" id="ARBA00023180"/>
    </source>
</evidence>
<organism evidence="9">
    <name type="scientific">Stegastes partitus</name>
    <name type="common">bicolor damselfish</name>
    <dbReference type="NCBI Taxonomy" id="144197"/>
    <lineage>
        <taxon>Eukaryota</taxon>
        <taxon>Metazoa</taxon>
        <taxon>Chordata</taxon>
        <taxon>Craniata</taxon>
        <taxon>Vertebrata</taxon>
        <taxon>Euteleostomi</taxon>
        <taxon>Actinopterygii</taxon>
        <taxon>Neopterygii</taxon>
        <taxon>Teleostei</taxon>
        <taxon>Neoteleostei</taxon>
        <taxon>Acanthomorphata</taxon>
        <taxon>Ovalentaria</taxon>
        <taxon>Pomacentridae</taxon>
        <taxon>Stegastes</taxon>
    </lineage>
</organism>
<feature type="chain" id="PRO_5017399375" description="Ig-like domain-containing protein" evidence="7">
    <location>
        <begin position="28"/>
        <end position="350"/>
    </location>
</feature>
<evidence type="ECO:0000256" key="2">
    <source>
        <dbReference type="ARBA" id="ARBA00022729"/>
    </source>
</evidence>
<dbReference type="STRING" id="144197.ENSSPAP00000028948"/>
<dbReference type="Ensembl" id="ENSSPAT00000029415.1">
    <property type="protein sequence ID" value="ENSSPAP00000028948.1"/>
    <property type="gene ID" value="ENSSPAG00000021783.1"/>
</dbReference>
<feature type="compositionally biased region" description="Polar residues" evidence="5">
    <location>
        <begin position="293"/>
        <end position="313"/>
    </location>
</feature>
<evidence type="ECO:0000256" key="3">
    <source>
        <dbReference type="ARBA" id="ARBA00023136"/>
    </source>
</evidence>
<keyword evidence="3 6" id="KW-0472">Membrane</keyword>
<reference evidence="9" key="1">
    <citation type="submission" date="2023-09" db="UniProtKB">
        <authorList>
            <consortium name="Ensembl"/>
        </authorList>
    </citation>
    <scope>IDENTIFICATION</scope>
</reference>
<evidence type="ECO:0000256" key="5">
    <source>
        <dbReference type="SAM" id="MobiDB-lite"/>
    </source>
</evidence>
<dbReference type="GeneTree" id="ENSGT00940000170627"/>
<protein>
    <recommendedName>
        <fullName evidence="8">Ig-like domain-containing protein</fullName>
    </recommendedName>
</protein>
<sequence length="350" mass="38585">MLLHTMARFTASVGVIILLGFIDISAANKDACELYAAVGQSLTLPFVYEGLANSHVLKWTHNNTLIFYRDQGKVSVGKPQDITATGSLLLKNLAFSSAGTYQTQVLLNGTLVKTWTNRLCVMDKVSKPELSYVCDFKSSAVKLNCYVAKPQGLVYSWTLDGKTLTSETMQTLSISLTQLKGERSFTCSVANKASKESSEVVPSLLCFPQKTVVAVLAGGAALIFLLLIITMVLCCRHRRNKTHMRRRDKEELRMLSVNKRDPDSTGPVYETMHPNENSPPPSPQPSPKACYQKVSQPEVQSENRLAQLSTTAEGQKPSPVPKPRTKNPQTANIYQTLFNLLTPSQSLKKD</sequence>
<dbReference type="InterPro" id="IPR015631">
    <property type="entry name" value="CD2/SLAM_rcpt"/>
</dbReference>
<accession>A0A3B5B5S6</accession>
<comment type="subcellular location">
    <subcellularLocation>
        <location evidence="1">Membrane</location>
    </subcellularLocation>
</comment>
<feature type="compositionally biased region" description="Pro residues" evidence="5">
    <location>
        <begin position="277"/>
        <end position="286"/>
    </location>
</feature>
<feature type="compositionally biased region" description="Basic and acidic residues" evidence="5">
    <location>
        <begin position="247"/>
        <end position="263"/>
    </location>
</feature>
<dbReference type="AlphaFoldDB" id="A0A3B5B5S6"/>
<feature type="signal peptide" evidence="7">
    <location>
        <begin position="1"/>
        <end position="27"/>
    </location>
</feature>
<proteinExistence type="predicted"/>
<evidence type="ECO:0000256" key="7">
    <source>
        <dbReference type="SAM" id="SignalP"/>
    </source>
</evidence>
<feature type="region of interest" description="Disordered" evidence="5">
    <location>
        <begin position="242"/>
        <end position="329"/>
    </location>
</feature>
<keyword evidence="6" id="KW-1133">Transmembrane helix</keyword>
<dbReference type="PROSITE" id="PS50835">
    <property type="entry name" value="IG_LIKE"/>
    <property type="match status" value="1"/>
</dbReference>